<gene>
    <name evidence="5" type="ORF">SAMN02745158_00744</name>
</gene>
<evidence type="ECO:0000256" key="1">
    <source>
        <dbReference type="ARBA" id="ARBA00023015"/>
    </source>
</evidence>
<proteinExistence type="predicted"/>
<dbReference type="PANTHER" id="PTHR38445:SF6">
    <property type="entry name" value="GNTR-FAMILY TRANSCRIPTIONAL REGULATOR"/>
    <property type="match status" value="1"/>
</dbReference>
<dbReference type="PROSITE" id="PS50949">
    <property type="entry name" value="HTH_GNTR"/>
    <property type="match status" value="1"/>
</dbReference>
<keyword evidence="6" id="KW-1185">Reference proteome</keyword>
<dbReference type="EMBL" id="FQVI01000002">
    <property type="protein sequence ID" value="SHE51976.1"/>
    <property type="molecule type" value="Genomic_DNA"/>
</dbReference>
<evidence type="ECO:0000313" key="5">
    <source>
        <dbReference type="EMBL" id="SHE51976.1"/>
    </source>
</evidence>
<evidence type="ECO:0000259" key="4">
    <source>
        <dbReference type="PROSITE" id="PS50949"/>
    </source>
</evidence>
<dbReference type="AlphaFoldDB" id="A0A1M4U5R1"/>
<dbReference type="InterPro" id="IPR036388">
    <property type="entry name" value="WH-like_DNA-bd_sf"/>
</dbReference>
<dbReference type="OrthoDB" id="163333at2"/>
<dbReference type="InterPro" id="IPR036390">
    <property type="entry name" value="WH_DNA-bd_sf"/>
</dbReference>
<dbReference type="GO" id="GO:0003677">
    <property type="term" value="F:DNA binding"/>
    <property type="evidence" value="ECO:0007669"/>
    <property type="project" value="UniProtKB-KW"/>
</dbReference>
<dbReference type="RefSeq" id="WP_072849100.1">
    <property type="nucleotide sequence ID" value="NZ_FQVI01000002.1"/>
</dbReference>
<evidence type="ECO:0000256" key="3">
    <source>
        <dbReference type="ARBA" id="ARBA00023163"/>
    </source>
</evidence>
<evidence type="ECO:0000256" key="2">
    <source>
        <dbReference type="ARBA" id="ARBA00023125"/>
    </source>
</evidence>
<dbReference type="Gene3D" id="1.10.10.10">
    <property type="entry name" value="Winged helix-like DNA-binding domain superfamily/Winged helix DNA-binding domain"/>
    <property type="match status" value="1"/>
</dbReference>
<dbReference type="SMART" id="SM00345">
    <property type="entry name" value="HTH_GNTR"/>
    <property type="match status" value="1"/>
</dbReference>
<dbReference type="Proteomes" id="UP000184245">
    <property type="component" value="Unassembled WGS sequence"/>
</dbReference>
<evidence type="ECO:0000313" key="6">
    <source>
        <dbReference type="Proteomes" id="UP000184245"/>
    </source>
</evidence>
<dbReference type="Pfam" id="PF00392">
    <property type="entry name" value="GntR"/>
    <property type="match status" value="1"/>
</dbReference>
<name>A0A1M4U5R1_9CLOT</name>
<keyword evidence="2" id="KW-0238">DNA-binding</keyword>
<dbReference type="STRING" id="1122155.SAMN02745158_00744"/>
<dbReference type="PANTHER" id="PTHR38445">
    <property type="entry name" value="HTH-TYPE TRANSCRIPTIONAL REPRESSOR YTRA"/>
    <property type="match status" value="1"/>
</dbReference>
<reference evidence="5 6" key="1">
    <citation type="submission" date="2016-11" db="EMBL/GenBank/DDBJ databases">
        <authorList>
            <person name="Jaros S."/>
            <person name="Januszkiewicz K."/>
            <person name="Wedrychowicz H."/>
        </authorList>
    </citation>
    <scope>NUCLEOTIDE SEQUENCE [LARGE SCALE GENOMIC DNA]</scope>
    <source>
        <strain evidence="5 6">DSM 17459</strain>
    </source>
</reference>
<sequence>MAWNLSSERPIYAQIIEKIQQDIISGNYAPGDRLPSVRDLASEAAVNPNTMQKALTELERTGLVFAQRTSGRYITEDIIMIQKMKEEIASAHIKEFLDKMAQLGFKKQEIIDLITQLEKSDKEENE</sequence>
<feature type="domain" description="HTH gntR-type" evidence="4">
    <location>
        <begin position="9"/>
        <end position="77"/>
    </location>
</feature>
<keyword evidence="1" id="KW-0805">Transcription regulation</keyword>
<organism evidence="5 6">
    <name type="scientific">Lactonifactor longoviformis DSM 17459</name>
    <dbReference type="NCBI Taxonomy" id="1122155"/>
    <lineage>
        <taxon>Bacteria</taxon>
        <taxon>Bacillati</taxon>
        <taxon>Bacillota</taxon>
        <taxon>Clostridia</taxon>
        <taxon>Eubacteriales</taxon>
        <taxon>Clostridiaceae</taxon>
        <taxon>Lactonifactor</taxon>
    </lineage>
</organism>
<dbReference type="GO" id="GO:0003700">
    <property type="term" value="F:DNA-binding transcription factor activity"/>
    <property type="evidence" value="ECO:0007669"/>
    <property type="project" value="InterPro"/>
</dbReference>
<dbReference type="CDD" id="cd07377">
    <property type="entry name" value="WHTH_GntR"/>
    <property type="match status" value="1"/>
</dbReference>
<dbReference type="InterPro" id="IPR000524">
    <property type="entry name" value="Tscrpt_reg_HTH_GntR"/>
</dbReference>
<dbReference type="SUPFAM" id="SSF46785">
    <property type="entry name" value="Winged helix' DNA-binding domain"/>
    <property type="match status" value="1"/>
</dbReference>
<protein>
    <submittedName>
        <fullName evidence="5">Transcriptional regulator, GntR family</fullName>
    </submittedName>
</protein>
<keyword evidence="3" id="KW-0804">Transcription</keyword>
<accession>A0A1M4U5R1</accession>